<feature type="chain" id="PRO_5039152859" evidence="1">
    <location>
        <begin position="27"/>
        <end position="89"/>
    </location>
</feature>
<dbReference type="Proteomes" id="UP001055439">
    <property type="component" value="Chromosome 1"/>
</dbReference>
<reference evidence="2" key="1">
    <citation type="submission" date="2022-05" db="EMBL/GenBank/DDBJ databases">
        <title>The Musa troglodytarum L. genome provides insights into the mechanism of non-climacteric behaviour and enrichment of carotenoids.</title>
        <authorList>
            <person name="Wang J."/>
        </authorList>
    </citation>
    <scope>NUCLEOTIDE SEQUENCE</scope>
    <source>
        <tissue evidence="2">Leaf</tissue>
    </source>
</reference>
<gene>
    <name evidence="2" type="ORF">MUK42_36294</name>
</gene>
<keyword evidence="1" id="KW-0732">Signal</keyword>
<evidence type="ECO:0000313" key="3">
    <source>
        <dbReference type="Proteomes" id="UP001055439"/>
    </source>
</evidence>
<organism evidence="2 3">
    <name type="scientific">Musa troglodytarum</name>
    <name type="common">fe'i banana</name>
    <dbReference type="NCBI Taxonomy" id="320322"/>
    <lineage>
        <taxon>Eukaryota</taxon>
        <taxon>Viridiplantae</taxon>
        <taxon>Streptophyta</taxon>
        <taxon>Embryophyta</taxon>
        <taxon>Tracheophyta</taxon>
        <taxon>Spermatophyta</taxon>
        <taxon>Magnoliopsida</taxon>
        <taxon>Liliopsida</taxon>
        <taxon>Zingiberales</taxon>
        <taxon>Musaceae</taxon>
        <taxon>Musa</taxon>
    </lineage>
</organism>
<protein>
    <submittedName>
        <fullName evidence="2">Uncharacterized protein</fullName>
    </submittedName>
</protein>
<proteinExistence type="predicted"/>
<sequence>MRAVLNHAAGNWALLLSARFFPSIKAATPLLRSGKPQRQGPSMALAYQLQELCLRQKGCATATEVAFACAKLCKAPSLLHTWPIIEVLS</sequence>
<dbReference type="EMBL" id="CP097502">
    <property type="protein sequence ID" value="URD75918.1"/>
    <property type="molecule type" value="Genomic_DNA"/>
</dbReference>
<evidence type="ECO:0000313" key="2">
    <source>
        <dbReference type="EMBL" id="URD75918.1"/>
    </source>
</evidence>
<name>A0A9E7EHD9_9LILI</name>
<accession>A0A9E7EHD9</accession>
<dbReference type="AlphaFoldDB" id="A0A9E7EHD9"/>
<keyword evidence="3" id="KW-1185">Reference proteome</keyword>
<evidence type="ECO:0000256" key="1">
    <source>
        <dbReference type="SAM" id="SignalP"/>
    </source>
</evidence>
<feature type="signal peptide" evidence="1">
    <location>
        <begin position="1"/>
        <end position="26"/>
    </location>
</feature>